<name>A0ACC4DUZ5_PURLI</name>
<evidence type="ECO:0000313" key="2">
    <source>
        <dbReference type="Proteomes" id="UP001638806"/>
    </source>
</evidence>
<dbReference type="EMBL" id="JBGNUJ010000006">
    <property type="protein sequence ID" value="KAL3959123.1"/>
    <property type="molecule type" value="Genomic_DNA"/>
</dbReference>
<sequence>MQLVQAARDADTDCSQASCSAANSLIGTASAASASVTKTHLTRAQAAPRQFAVARSDFALGDGTRACRARPCHATTLRGAHVATPASAALSGPMTANRSCCCAALRCAKPYGGGSILHGGGSMLFNHPDLEHPRPQRSPGTAAPRSTPTKVRMPDAAGSDRQGAARPCPRFRPGSEIEHLFAFAPVLLRLARERNRRGLSNDVNGTLEPYSTWCRQHHHHPQTDHASRALVLERSGLGRVDIRRRGLVQFGDAGPNETATTSILQQPSRTTRSAARLAARIGGAQGTSHKASIIGQTACWAGCCHQRSSAHQPAKVEDAQSRRCGVRPSRAACAAPRPPAMSRFWRTWRHTPSPNLAAGPTPSRCPDGWNRRAGPRLGTASPPDEPICWSADKCDDVLAPAVPNRETPSSLADVQPALVEHTGRDQGERGFANPYMGCRQHIGRTAPEPGL</sequence>
<evidence type="ECO:0000313" key="1">
    <source>
        <dbReference type="EMBL" id="KAL3959123.1"/>
    </source>
</evidence>
<dbReference type="Proteomes" id="UP001638806">
    <property type="component" value="Unassembled WGS sequence"/>
</dbReference>
<accession>A0ACC4DUZ5</accession>
<reference evidence="1" key="1">
    <citation type="submission" date="2024-12" db="EMBL/GenBank/DDBJ databases">
        <title>Comparative genomics and development of molecular markers within Purpureocillium lilacinum and among Purpureocillium species.</title>
        <authorList>
            <person name="Yeh Z.-Y."/>
            <person name="Ni N.-T."/>
            <person name="Lo P.-H."/>
            <person name="Mushyakhwo K."/>
            <person name="Lin C.-F."/>
            <person name="Nai Y.-S."/>
        </authorList>
    </citation>
    <scope>NUCLEOTIDE SEQUENCE</scope>
    <source>
        <strain evidence="1">NCHU-NPUST-175</strain>
    </source>
</reference>
<gene>
    <name evidence="1" type="ORF">ACCO45_007285</name>
</gene>
<keyword evidence="2" id="KW-1185">Reference proteome</keyword>
<organism evidence="1 2">
    <name type="scientific">Purpureocillium lilacinum</name>
    <name type="common">Paecilomyces lilacinus</name>
    <dbReference type="NCBI Taxonomy" id="33203"/>
    <lineage>
        <taxon>Eukaryota</taxon>
        <taxon>Fungi</taxon>
        <taxon>Dikarya</taxon>
        <taxon>Ascomycota</taxon>
        <taxon>Pezizomycotina</taxon>
        <taxon>Sordariomycetes</taxon>
        <taxon>Hypocreomycetidae</taxon>
        <taxon>Hypocreales</taxon>
        <taxon>Ophiocordycipitaceae</taxon>
        <taxon>Purpureocillium</taxon>
    </lineage>
</organism>
<comment type="caution">
    <text evidence="1">The sequence shown here is derived from an EMBL/GenBank/DDBJ whole genome shotgun (WGS) entry which is preliminary data.</text>
</comment>
<proteinExistence type="predicted"/>
<protein>
    <submittedName>
        <fullName evidence="1">Uncharacterized protein</fullName>
    </submittedName>
</protein>